<feature type="region of interest" description="Disordered" evidence="1">
    <location>
        <begin position="1"/>
        <end position="27"/>
    </location>
</feature>
<evidence type="ECO:0000313" key="3">
    <source>
        <dbReference type="Proteomes" id="UP001295740"/>
    </source>
</evidence>
<name>A0AAI8VL74_9PEZI</name>
<gene>
    <name evidence="2" type="ORF">KHLLAP_LOCUS7105</name>
</gene>
<comment type="caution">
    <text evidence="2">The sequence shown here is derived from an EMBL/GenBank/DDBJ whole genome shotgun (WGS) entry which is preliminary data.</text>
</comment>
<protein>
    <submittedName>
        <fullName evidence="2">Uu.00g078230.m01.CDS01</fullName>
    </submittedName>
</protein>
<evidence type="ECO:0000313" key="2">
    <source>
        <dbReference type="EMBL" id="CAJ2506637.1"/>
    </source>
</evidence>
<sequence length="286" mass="32346">MEADQPANMEVDMDDKNNPNDTKGPIIQGCEASKAMRQSFSALKKDMGGLETTSERIRKYVDAHQVFMEDINSMNERIVETQKFSLDINEKLRDALAEKRESLKVKTPPSMSFPARPFFASSEQKPVVTKKTFILEATPQTIGIVGATYNYLATQKSKLRQIYYGAHPHRSLRHYATQWHEYEKTQASLRQDKRKGKDHKKIAVGNILDGTVVHVGVSIGARLDGMLIVTCYLPNNEDTIAYVEPVSRVAYERGSLSENDIVLWMTEENYKLLFELNLGDAASNTH</sequence>
<reference evidence="2" key="1">
    <citation type="submission" date="2023-10" db="EMBL/GenBank/DDBJ databases">
        <authorList>
            <person name="Hackl T."/>
        </authorList>
    </citation>
    <scope>NUCLEOTIDE SEQUENCE</scope>
</reference>
<dbReference type="Proteomes" id="UP001295740">
    <property type="component" value="Unassembled WGS sequence"/>
</dbReference>
<dbReference type="EMBL" id="CAUWAG010000010">
    <property type="protein sequence ID" value="CAJ2506637.1"/>
    <property type="molecule type" value="Genomic_DNA"/>
</dbReference>
<organism evidence="2 3">
    <name type="scientific">Anthostomella pinea</name>
    <dbReference type="NCBI Taxonomy" id="933095"/>
    <lineage>
        <taxon>Eukaryota</taxon>
        <taxon>Fungi</taxon>
        <taxon>Dikarya</taxon>
        <taxon>Ascomycota</taxon>
        <taxon>Pezizomycotina</taxon>
        <taxon>Sordariomycetes</taxon>
        <taxon>Xylariomycetidae</taxon>
        <taxon>Xylariales</taxon>
        <taxon>Xylariaceae</taxon>
        <taxon>Anthostomella</taxon>
    </lineage>
</organism>
<accession>A0AAI8VL74</accession>
<proteinExistence type="predicted"/>
<dbReference type="AlphaFoldDB" id="A0AAI8VL74"/>
<keyword evidence="3" id="KW-1185">Reference proteome</keyword>
<evidence type="ECO:0000256" key="1">
    <source>
        <dbReference type="SAM" id="MobiDB-lite"/>
    </source>
</evidence>